<gene>
    <name evidence="2" type="ORF">ZT3D7_G10066</name>
</gene>
<dbReference type="EMBL" id="LT853701">
    <property type="protein sequence ID" value="SMQ54911.1"/>
    <property type="molecule type" value="Genomic_DNA"/>
</dbReference>
<dbReference type="InterPro" id="IPR018712">
    <property type="entry name" value="Tle1-like_cat"/>
</dbReference>
<dbReference type="PANTHER" id="PTHR33840">
    <property type="match status" value="1"/>
</dbReference>
<dbReference type="Proteomes" id="UP000215127">
    <property type="component" value="Chromosome 10"/>
</dbReference>
<dbReference type="AlphaFoldDB" id="A0A1X7S674"/>
<accession>A0A1X7S674</accession>
<name>A0A1X7S674_ZYMT9</name>
<evidence type="ECO:0000313" key="3">
    <source>
        <dbReference type="Proteomes" id="UP000215127"/>
    </source>
</evidence>
<keyword evidence="3" id="KW-1185">Reference proteome</keyword>
<dbReference type="PANTHER" id="PTHR33840:SF1">
    <property type="entry name" value="TLE1 PHOSPHOLIPASE DOMAIN-CONTAINING PROTEIN"/>
    <property type="match status" value="1"/>
</dbReference>
<reference evidence="2 3" key="1">
    <citation type="submission" date="2016-06" db="EMBL/GenBank/DDBJ databases">
        <authorList>
            <person name="Kjaerup R.B."/>
            <person name="Dalgaard T.S."/>
            <person name="Juul-Madsen H.R."/>
        </authorList>
    </citation>
    <scope>NUCLEOTIDE SEQUENCE [LARGE SCALE GENOMIC DNA]</scope>
</reference>
<dbReference type="STRING" id="1276538.A0A1X7S674"/>
<evidence type="ECO:0000313" key="2">
    <source>
        <dbReference type="EMBL" id="SMQ54911.1"/>
    </source>
</evidence>
<organism evidence="2 3">
    <name type="scientific">Zymoseptoria tritici (strain ST99CH_3D7)</name>
    <dbReference type="NCBI Taxonomy" id="1276538"/>
    <lineage>
        <taxon>Eukaryota</taxon>
        <taxon>Fungi</taxon>
        <taxon>Dikarya</taxon>
        <taxon>Ascomycota</taxon>
        <taxon>Pezizomycotina</taxon>
        <taxon>Dothideomycetes</taxon>
        <taxon>Dothideomycetidae</taxon>
        <taxon>Mycosphaerellales</taxon>
        <taxon>Mycosphaerellaceae</taxon>
        <taxon>Zymoseptoria</taxon>
    </lineage>
</organism>
<protein>
    <recommendedName>
        <fullName evidence="1">T6SS Phospholipase effector Tle1-like catalytic domain-containing protein</fullName>
    </recommendedName>
</protein>
<feature type="domain" description="T6SS Phospholipase effector Tle1-like catalytic" evidence="1">
    <location>
        <begin position="3"/>
        <end position="308"/>
    </location>
</feature>
<proteinExistence type="predicted"/>
<dbReference type="InterPro" id="IPR029058">
    <property type="entry name" value="AB_hydrolase_fold"/>
</dbReference>
<dbReference type="SUPFAM" id="SSF53474">
    <property type="entry name" value="alpha/beta-Hydrolases"/>
    <property type="match status" value="1"/>
</dbReference>
<evidence type="ECO:0000259" key="1">
    <source>
        <dbReference type="Pfam" id="PF09994"/>
    </source>
</evidence>
<dbReference type="Pfam" id="PF09994">
    <property type="entry name" value="T6SS_Tle1-like_cat"/>
    <property type="match status" value="1"/>
</dbReference>
<sequence length="494" mass="54539">MPKRLVLAIDGTWVNADNGYSPTITGPPANHTLATPSNVARLCRALKTRDGTDPSIEQIVYYQGGLGSSANWYSYVFGGYLGDGIDAAIREAYGFLANNYEDGDEIFLFGFSRGAFTARSVGGLIASIGLLTKEGMESFYPIFMDWEYQNDPSYVNGYSTPVWPQPNQERPKMDSKGTYFNALKAAKLTQPTIPTIKAIAVFDTVGSLGVPDVKPFGIKLHHSSKAEYSFVNTQVAPNVENAYQALALDEQRSAFVPTVWESPKGGKGPHPVFNELRQCWFPGVHTSIGGGYQDTSIANLTLAWMMTQLSQYLDFDPEYLRRQIKQNQAFYTDKKVPENSPSRDYAMGLIKSSDVGLLNTVLGRVTRTPGTYQLTDPNTGEPLPERLQKTCEFMHPSVRWRMQQRGPGLAQTKTDTIGQGVYTPLALEKWKFFAAGEETPKGVAVEAMWAKKGKWVNEELSVYVVEDEVEQGSWEEILVGAYGKEAVAFVTGAA</sequence>